<protein>
    <recommendedName>
        <fullName evidence="18">Glycoprotein-N-acetylgalactosamine 3-beta-galactosyltransferase 1</fullName>
        <ecNumber evidence="6">2.4.1.122</ecNumber>
    </recommendedName>
</protein>
<comment type="caution">
    <text evidence="21">The sequence shown here is derived from an EMBL/GenBank/DDBJ whole genome shotgun (WGS) entry which is preliminary data.</text>
</comment>
<name>A0A8J1U752_OWEFU</name>
<dbReference type="PANTHER" id="PTHR23033:SF14">
    <property type="entry name" value="GLYCOPROTEIN-N-ACETYLGALACTOSAMINE 3-BETA-GALACTOSYLTRANSFERASE 1-RELATED"/>
    <property type="match status" value="1"/>
</dbReference>
<comment type="similarity">
    <text evidence="4">Belongs to the glycosyltransferase 31 family. Beta3-Gal-T subfamily.</text>
</comment>
<evidence type="ECO:0000256" key="18">
    <source>
        <dbReference type="ARBA" id="ARBA00040898"/>
    </source>
</evidence>
<evidence type="ECO:0000256" key="15">
    <source>
        <dbReference type="ARBA" id="ARBA00023157"/>
    </source>
</evidence>
<gene>
    <name evidence="21" type="ORF">OFUS_LOCUS20010</name>
</gene>
<evidence type="ECO:0000256" key="17">
    <source>
        <dbReference type="ARBA" id="ARBA00023211"/>
    </source>
</evidence>
<keyword evidence="13" id="KW-1133">Transmembrane helix</keyword>
<keyword evidence="12" id="KW-0735">Signal-anchor</keyword>
<dbReference type="PANTHER" id="PTHR23033">
    <property type="entry name" value="BETA1,3-GALACTOSYLTRANSFERASE"/>
    <property type="match status" value="1"/>
</dbReference>
<evidence type="ECO:0000256" key="6">
    <source>
        <dbReference type="ARBA" id="ARBA00012557"/>
    </source>
</evidence>
<comment type="pathway">
    <text evidence="3">Protein modification; protein glycosylation.</text>
</comment>
<dbReference type="OrthoDB" id="414175at2759"/>
<dbReference type="UniPathway" id="UPA00378"/>
<keyword evidence="16" id="KW-0325">Glycoprotein</keyword>
<dbReference type="Pfam" id="PF02434">
    <property type="entry name" value="Fringe"/>
    <property type="match status" value="1"/>
</dbReference>
<dbReference type="GO" id="GO:0000166">
    <property type="term" value="F:nucleotide binding"/>
    <property type="evidence" value="ECO:0007669"/>
    <property type="project" value="UniProtKB-KW"/>
</dbReference>
<dbReference type="InterPro" id="IPR003378">
    <property type="entry name" value="Fringe-like_glycosylTrfase"/>
</dbReference>
<keyword evidence="17" id="KW-0464">Manganese</keyword>
<evidence type="ECO:0000256" key="10">
    <source>
        <dbReference type="ARBA" id="ARBA00022723"/>
    </source>
</evidence>
<evidence type="ECO:0000256" key="5">
    <source>
        <dbReference type="ARBA" id="ARBA00011748"/>
    </source>
</evidence>
<dbReference type="GO" id="GO:0016020">
    <property type="term" value="C:membrane"/>
    <property type="evidence" value="ECO:0007669"/>
    <property type="project" value="UniProtKB-SubCell"/>
</dbReference>
<evidence type="ECO:0000256" key="9">
    <source>
        <dbReference type="ARBA" id="ARBA00022692"/>
    </source>
</evidence>
<evidence type="ECO:0000256" key="2">
    <source>
        <dbReference type="ARBA" id="ARBA00004606"/>
    </source>
</evidence>
<keyword evidence="8" id="KW-0808">Transferase</keyword>
<dbReference type="FunFam" id="3.90.550.50:FF:000017">
    <property type="entry name" value="Glycoprotein-N-acetylgalactosamine 3-beta-galactosyltransferase 1"/>
    <property type="match status" value="1"/>
</dbReference>
<keyword evidence="15" id="KW-1015">Disulfide bond</keyword>
<evidence type="ECO:0000256" key="11">
    <source>
        <dbReference type="ARBA" id="ARBA00022741"/>
    </source>
</evidence>
<dbReference type="AlphaFoldDB" id="A0A8J1U752"/>
<evidence type="ECO:0000256" key="16">
    <source>
        <dbReference type="ARBA" id="ARBA00023180"/>
    </source>
</evidence>
<keyword evidence="9" id="KW-0812">Transmembrane</keyword>
<comment type="subcellular location">
    <subcellularLocation>
        <location evidence="2">Membrane</location>
        <topology evidence="2">Single-pass type II membrane protein</topology>
    </subcellularLocation>
</comment>
<dbReference type="Proteomes" id="UP000749559">
    <property type="component" value="Unassembled WGS sequence"/>
</dbReference>
<dbReference type="Gene3D" id="3.90.550.50">
    <property type="match status" value="1"/>
</dbReference>
<evidence type="ECO:0000256" key="19">
    <source>
        <dbReference type="ARBA" id="ARBA00059245"/>
    </source>
</evidence>
<evidence type="ECO:0000256" key="7">
    <source>
        <dbReference type="ARBA" id="ARBA00022676"/>
    </source>
</evidence>
<evidence type="ECO:0000313" key="21">
    <source>
        <dbReference type="EMBL" id="CAH1795476.1"/>
    </source>
</evidence>
<organism evidence="21 22">
    <name type="scientific">Owenia fusiformis</name>
    <name type="common">Polychaete worm</name>
    <dbReference type="NCBI Taxonomy" id="6347"/>
    <lineage>
        <taxon>Eukaryota</taxon>
        <taxon>Metazoa</taxon>
        <taxon>Spiralia</taxon>
        <taxon>Lophotrochozoa</taxon>
        <taxon>Annelida</taxon>
        <taxon>Polychaeta</taxon>
        <taxon>Sedentaria</taxon>
        <taxon>Canalipalpata</taxon>
        <taxon>Sabellida</taxon>
        <taxon>Oweniida</taxon>
        <taxon>Oweniidae</taxon>
        <taxon>Owenia</taxon>
    </lineage>
</organism>
<comment type="cofactor">
    <cofactor evidence="1">
        <name>Mn(2+)</name>
        <dbReference type="ChEBI" id="CHEBI:29035"/>
    </cofactor>
</comment>
<dbReference type="EMBL" id="CAIIXF020000009">
    <property type="protein sequence ID" value="CAH1795476.1"/>
    <property type="molecule type" value="Genomic_DNA"/>
</dbReference>
<comment type="subunit">
    <text evidence="5">Homodimer; disulfide-linked.</text>
</comment>
<evidence type="ECO:0000259" key="20">
    <source>
        <dbReference type="Pfam" id="PF02434"/>
    </source>
</evidence>
<dbReference type="EC" id="2.4.1.122" evidence="6"/>
<evidence type="ECO:0000256" key="13">
    <source>
        <dbReference type="ARBA" id="ARBA00022989"/>
    </source>
</evidence>
<keyword evidence="11" id="KW-0547">Nucleotide-binding</keyword>
<proteinExistence type="inferred from homology"/>
<keyword evidence="7" id="KW-0328">Glycosyltransferase</keyword>
<evidence type="ECO:0000256" key="3">
    <source>
        <dbReference type="ARBA" id="ARBA00004922"/>
    </source>
</evidence>
<evidence type="ECO:0000256" key="8">
    <source>
        <dbReference type="ARBA" id="ARBA00022679"/>
    </source>
</evidence>
<keyword evidence="14" id="KW-0472">Membrane</keyword>
<feature type="domain" description="Fringe-like glycosyltransferase" evidence="20">
    <location>
        <begin position="68"/>
        <end position="222"/>
    </location>
</feature>
<sequence>MRTKYSSGLDVQESLQQLKFHRETETTKLFEDGIQYHDNTRLADSLYKRVRVLCWILSSPDNLKRKAQHVRATWAKRCNIVIFISSKTNTNFPAVGFNTTEGVYHVTAKTMHAFKYCWDYYRDQADWFLKADDDSFVILENLRYFLSAYKRTDPLYFGHKFKTKLKQDYFQGGAGYVLSHEALRRFGEKGFQDPKHCRPKGGAEDIEIAKCMEHLGVTMGDSRDAMGRSRFHVFNPPIQLEGRFPAWYYKHDAHGAPYGPESISKYAVSFHSVEPQMMYHLDYYIYHLRPYGIVTGNMERNAKP</sequence>
<evidence type="ECO:0000256" key="4">
    <source>
        <dbReference type="ARBA" id="ARBA00006462"/>
    </source>
</evidence>
<accession>A0A8J1U752</accession>
<dbReference type="InterPro" id="IPR026050">
    <property type="entry name" value="C1GALT1/C1GALT1_chp1"/>
</dbReference>
<evidence type="ECO:0000256" key="12">
    <source>
        <dbReference type="ARBA" id="ARBA00022968"/>
    </source>
</evidence>
<dbReference type="GO" id="GO:0016263">
    <property type="term" value="F:glycoprotein-N-acetylgalactosamine 3-beta-galactosyltransferase activity"/>
    <property type="evidence" value="ECO:0007669"/>
    <property type="project" value="UniProtKB-EC"/>
</dbReference>
<evidence type="ECO:0000313" key="22">
    <source>
        <dbReference type="Proteomes" id="UP000749559"/>
    </source>
</evidence>
<keyword evidence="10" id="KW-0479">Metal-binding</keyword>
<evidence type="ECO:0000256" key="14">
    <source>
        <dbReference type="ARBA" id="ARBA00023136"/>
    </source>
</evidence>
<evidence type="ECO:0000256" key="1">
    <source>
        <dbReference type="ARBA" id="ARBA00001936"/>
    </source>
</evidence>
<reference evidence="21" key="1">
    <citation type="submission" date="2022-03" db="EMBL/GenBank/DDBJ databases">
        <authorList>
            <person name="Martin C."/>
        </authorList>
    </citation>
    <scope>NUCLEOTIDE SEQUENCE</scope>
</reference>
<comment type="function">
    <text evidence="19">Glycosyltransferase that generates the core 1 O-glycan Gal-beta1-3GalNAc-alpha1-Ser/Thr (T antigen), which is a precursor for many extended O-glycans in glycoproteins.</text>
</comment>
<keyword evidence="22" id="KW-1185">Reference proteome</keyword>
<dbReference type="GO" id="GO:0030145">
    <property type="term" value="F:manganese ion binding"/>
    <property type="evidence" value="ECO:0007669"/>
    <property type="project" value="UniProtKB-ARBA"/>
</dbReference>